<reference evidence="7 8" key="1">
    <citation type="journal article" date="2018" name="Nat. Ecol. Evol.">
        <title>Genomic signatures of mitonuclear coevolution across populations of Tigriopus californicus.</title>
        <authorList>
            <person name="Barreto F.S."/>
            <person name="Watson E.T."/>
            <person name="Lima T.G."/>
            <person name="Willett C.S."/>
            <person name="Edmands S."/>
            <person name="Li W."/>
            <person name="Burton R.S."/>
        </authorList>
    </citation>
    <scope>NUCLEOTIDE SEQUENCE [LARGE SCALE GENOMIC DNA]</scope>
    <source>
        <strain evidence="7 8">San Diego</strain>
    </source>
</reference>
<feature type="domain" description="EF-hand" evidence="6">
    <location>
        <begin position="155"/>
        <end position="190"/>
    </location>
</feature>
<evidence type="ECO:0000256" key="2">
    <source>
        <dbReference type="ARBA" id="ARBA00022737"/>
    </source>
</evidence>
<feature type="domain" description="EF-hand" evidence="6">
    <location>
        <begin position="11"/>
        <end position="46"/>
    </location>
</feature>
<sequence>MKMGNDDLTEEQVAEFREAFRLFDKDGDGTITTKALKDTWVSEGRWKKDGDVPESAQQGKRNPTKERPESERTTRQINGRGFRERIGKKRSKAGIDSFSFNPQNTRGGVRIAFSIGEFGFQLIGSGRRKSSCLGKNTFISLQELATVMRSLGQNPTEAELQDMINEVDVDGNGSIEFEEFLTMMSKKVKENESSNDIKEAFRVFDRDGDGYISAEELGQVMQTLGENLTQEEIDEMIREADLDGDGKVCYEEFATMMSHKGAA</sequence>
<dbReference type="InterPro" id="IPR050230">
    <property type="entry name" value="CALM/Myosin/TropC-like"/>
</dbReference>
<proteinExistence type="predicted"/>
<dbReference type="SMART" id="SM00054">
    <property type="entry name" value="EFh"/>
    <property type="match status" value="4"/>
</dbReference>
<protein>
    <recommendedName>
        <fullName evidence="6">EF-hand domain-containing protein</fullName>
    </recommendedName>
</protein>
<evidence type="ECO:0000313" key="7">
    <source>
        <dbReference type="EMBL" id="TRY77079.1"/>
    </source>
</evidence>
<name>A0A553PHB4_TIGCA</name>
<dbReference type="GO" id="GO:0005509">
    <property type="term" value="F:calcium ion binding"/>
    <property type="evidence" value="ECO:0007669"/>
    <property type="project" value="InterPro"/>
</dbReference>
<keyword evidence="8" id="KW-1185">Reference proteome</keyword>
<comment type="caution">
    <text evidence="7">The sequence shown here is derived from an EMBL/GenBank/DDBJ whole genome shotgun (WGS) entry which is preliminary data.</text>
</comment>
<dbReference type="InterPro" id="IPR011992">
    <property type="entry name" value="EF-hand-dom_pair"/>
</dbReference>
<keyword evidence="3" id="KW-0106">Calcium</keyword>
<evidence type="ECO:0000256" key="1">
    <source>
        <dbReference type="ARBA" id="ARBA00022723"/>
    </source>
</evidence>
<comment type="function">
    <text evidence="4">Troponin is the central regulatory protein of striated muscle contraction. Tn consists of three components: Tn-I which is the inhibitor of actomyosin ATPase, Tn-T which contains the binding site for tropomyosin and Tn-C. The binding of calcium to Tn-C abolishes the inhibitory action of Tn on actin filaments.</text>
</comment>
<evidence type="ECO:0000256" key="3">
    <source>
        <dbReference type="ARBA" id="ARBA00022837"/>
    </source>
</evidence>
<dbReference type="Pfam" id="PF13499">
    <property type="entry name" value="EF-hand_7"/>
    <property type="match status" value="2"/>
</dbReference>
<dbReference type="InterPro" id="IPR002048">
    <property type="entry name" value="EF_hand_dom"/>
</dbReference>
<dbReference type="InterPro" id="IPR018247">
    <property type="entry name" value="EF_Hand_1_Ca_BS"/>
</dbReference>
<evidence type="ECO:0000259" key="6">
    <source>
        <dbReference type="PROSITE" id="PS50222"/>
    </source>
</evidence>
<accession>A0A553PHB4</accession>
<feature type="domain" description="EF-hand" evidence="6">
    <location>
        <begin position="228"/>
        <end position="263"/>
    </location>
</feature>
<dbReference type="FunFam" id="1.10.238.10:FF:000181">
    <property type="entry name" value="CALML5 isoform 1"/>
    <property type="match status" value="1"/>
</dbReference>
<feature type="domain" description="EF-hand" evidence="6">
    <location>
        <begin position="192"/>
        <end position="227"/>
    </location>
</feature>
<feature type="non-terminal residue" evidence="7">
    <location>
        <position position="263"/>
    </location>
</feature>
<feature type="compositionally biased region" description="Basic and acidic residues" evidence="5">
    <location>
        <begin position="63"/>
        <end position="74"/>
    </location>
</feature>
<feature type="region of interest" description="Disordered" evidence="5">
    <location>
        <begin position="42"/>
        <end position="84"/>
    </location>
</feature>
<dbReference type="SUPFAM" id="SSF47473">
    <property type="entry name" value="EF-hand"/>
    <property type="match status" value="2"/>
</dbReference>
<dbReference type="Pfam" id="PF00036">
    <property type="entry name" value="EF-hand_1"/>
    <property type="match status" value="1"/>
</dbReference>
<dbReference type="PANTHER" id="PTHR23048">
    <property type="entry name" value="MYOSIN LIGHT CHAIN 1, 3"/>
    <property type="match status" value="1"/>
</dbReference>
<dbReference type="GO" id="GO:0016460">
    <property type="term" value="C:myosin II complex"/>
    <property type="evidence" value="ECO:0007669"/>
    <property type="project" value="TreeGrafter"/>
</dbReference>
<organism evidence="7 8">
    <name type="scientific">Tigriopus californicus</name>
    <name type="common">Marine copepod</name>
    <dbReference type="NCBI Taxonomy" id="6832"/>
    <lineage>
        <taxon>Eukaryota</taxon>
        <taxon>Metazoa</taxon>
        <taxon>Ecdysozoa</taxon>
        <taxon>Arthropoda</taxon>
        <taxon>Crustacea</taxon>
        <taxon>Multicrustacea</taxon>
        <taxon>Hexanauplia</taxon>
        <taxon>Copepoda</taxon>
        <taxon>Harpacticoida</taxon>
        <taxon>Harpacticidae</taxon>
        <taxon>Tigriopus</taxon>
    </lineage>
</organism>
<evidence type="ECO:0000313" key="8">
    <source>
        <dbReference type="Proteomes" id="UP000318571"/>
    </source>
</evidence>
<dbReference type="Gene3D" id="1.10.238.10">
    <property type="entry name" value="EF-hand"/>
    <property type="match status" value="4"/>
</dbReference>
<evidence type="ECO:0000256" key="4">
    <source>
        <dbReference type="ARBA" id="ARBA00037722"/>
    </source>
</evidence>
<dbReference type="AlphaFoldDB" id="A0A553PHB4"/>
<evidence type="ECO:0000256" key="5">
    <source>
        <dbReference type="SAM" id="MobiDB-lite"/>
    </source>
</evidence>
<keyword evidence="1" id="KW-0479">Metal-binding</keyword>
<dbReference type="Proteomes" id="UP000318571">
    <property type="component" value="Chromosome 5"/>
</dbReference>
<dbReference type="PROSITE" id="PS00018">
    <property type="entry name" value="EF_HAND_1"/>
    <property type="match status" value="3"/>
</dbReference>
<dbReference type="FunFam" id="1.10.238.10:FF:000178">
    <property type="entry name" value="Calmodulin-2 A"/>
    <property type="match status" value="1"/>
</dbReference>
<dbReference type="STRING" id="6832.A0A553PHB4"/>
<dbReference type="PROSITE" id="PS50222">
    <property type="entry name" value="EF_HAND_2"/>
    <property type="match status" value="4"/>
</dbReference>
<keyword evidence="2" id="KW-0677">Repeat</keyword>
<dbReference type="CDD" id="cd00051">
    <property type="entry name" value="EFh"/>
    <property type="match status" value="2"/>
</dbReference>
<dbReference type="FunFam" id="1.10.238.10:FF:000100">
    <property type="entry name" value="Calmodulin 1"/>
    <property type="match status" value="1"/>
</dbReference>
<gene>
    <name evidence="7" type="ORF">TCAL_15956</name>
</gene>
<dbReference type="EMBL" id="VCGU01000004">
    <property type="protein sequence ID" value="TRY77079.1"/>
    <property type="molecule type" value="Genomic_DNA"/>
</dbReference>
<dbReference type="PANTHER" id="PTHR23048:SF0">
    <property type="entry name" value="CALMODULIN LIKE 3"/>
    <property type="match status" value="1"/>
</dbReference>